<dbReference type="STRING" id="1033810.HLPCO_001930"/>
<reference evidence="4 5" key="2">
    <citation type="journal article" date="2013" name="PLoS ONE">
        <title>INDIGO - INtegrated Data Warehouse of MIcrobial GenOmes with Examples from the Red Sea Extremophiles.</title>
        <authorList>
            <person name="Alam I."/>
            <person name="Antunes A."/>
            <person name="Kamau A.A."/>
            <person name="Ba Alawi W."/>
            <person name="Kalkatawi M."/>
            <person name="Stingl U."/>
            <person name="Bajic V.B."/>
        </authorList>
    </citation>
    <scope>NUCLEOTIDE SEQUENCE [LARGE SCALE GENOMIC DNA]</scope>
    <source>
        <strain evidence="4 5">SSD-17B</strain>
    </source>
</reference>
<dbReference type="RefSeq" id="WP_008827377.1">
    <property type="nucleotide sequence ID" value="NZ_AFNU02000006.1"/>
</dbReference>
<dbReference type="InterPro" id="IPR015943">
    <property type="entry name" value="WD40/YVTN_repeat-like_dom_sf"/>
</dbReference>
<dbReference type="PRINTS" id="PR00320">
    <property type="entry name" value="GPROTEINBRPT"/>
</dbReference>
<sequence length="288" mass="33456">MANNLRDFDGLIKSMDVDNLYIYTMSDQTIFVWDKIDYTLTRTMDCSNDVEIVRDFRVNSKRIYAIGLYNFLVLDKDNADMIYHYKFGCNTNSDFCHFFNDVEKIYLSIRNSHVIAIDKTDYMNTCILDEHNDSVESIASDQDFLYTGSKDKTVTIWTKKGYEVIDTLYGHNGDVFVTVNEEYIISGSNDGKIIVWDKETLEEKMSIKTAQDTIDWISSWNSYLLTMSSDEGNIKVWDLKENDCILRTEIQIPSSLKHNVMIDEDVLYLVTQDHPGIQVFNLEDIVNN</sequence>
<dbReference type="PANTHER" id="PTHR22847">
    <property type="entry name" value="WD40 REPEAT PROTEIN"/>
    <property type="match status" value="1"/>
</dbReference>
<organism evidence="4 5">
    <name type="scientific">Haloplasma contractile SSD-17B</name>
    <dbReference type="NCBI Taxonomy" id="1033810"/>
    <lineage>
        <taxon>Bacteria</taxon>
        <taxon>Bacillati</taxon>
        <taxon>Mycoplasmatota</taxon>
        <taxon>Mollicutes</taxon>
        <taxon>Haloplasmatales</taxon>
        <taxon>Haloplasmataceae</taxon>
        <taxon>Haloplasma</taxon>
    </lineage>
</organism>
<comment type="caution">
    <text evidence="4">The sequence shown here is derived from an EMBL/GenBank/DDBJ whole genome shotgun (WGS) entry which is preliminary data.</text>
</comment>
<accession>U2EB63</accession>
<protein>
    <submittedName>
        <fullName evidence="4">WD-repeat protein</fullName>
    </submittedName>
</protein>
<evidence type="ECO:0000313" key="4">
    <source>
        <dbReference type="EMBL" id="ERJ12016.1"/>
    </source>
</evidence>
<reference evidence="4 5" key="1">
    <citation type="journal article" date="2011" name="J. Bacteriol.">
        <title>Genome sequence of Haloplasma contractile, an unusual contractile bacterium from a deep-sea anoxic brine lake.</title>
        <authorList>
            <person name="Antunes A."/>
            <person name="Alam I."/>
            <person name="El Dorry H."/>
            <person name="Siam R."/>
            <person name="Robertson A."/>
            <person name="Bajic V.B."/>
            <person name="Stingl U."/>
        </authorList>
    </citation>
    <scope>NUCLEOTIDE SEQUENCE [LARGE SCALE GENOMIC DNA]</scope>
    <source>
        <strain evidence="4 5">SSD-17B</strain>
    </source>
</reference>
<dbReference type="SMART" id="SM00320">
    <property type="entry name" value="WD40"/>
    <property type="match status" value="4"/>
</dbReference>
<evidence type="ECO:0000256" key="3">
    <source>
        <dbReference type="PROSITE-ProRule" id="PRU00221"/>
    </source>
</evidence>
<proteinExistence type="predicted"/>
<feature type="repeat" description="WD" evidence="3">
    <location>
        <begin position="128"/>
        <end position="167"/>
    </location>
</feature>
<dbReference type="PROSITE" id="PS50082">
    <property type="entry name" value="WD_REPEATS_2"/>
    <property type="match status" value="2"/>
</dbReference>
<dbReference type="Gene3D" id="2.130.10.10">
    <property type="entry name" value="YVTN repeat-like/Quinoprotein amine dehydrogenase"/>
    <property type="match status" value="1"/>
</dbReference>
<keyword evidence="1 3" id="KW-0853">WD repeat</keyword>
<dbReference type="eggNOG" id="COG2319">
    <property type="taxonomic scope" value="Bacteria"/>
</dbReference>
<keyword evidence="2" id="KW-0677">Repeat</keyword>
<dbReference type="AlphaFoldDB" id="U2EB63"/>
<feature type="repeat" description="WD" evidence="3">
    <location>
        <begin position="168"/>
        <end position="206"/>
    </location>
</feature>
<dbReference type="InterPro" id="IPR020472">
    <property type="entry name" value="WD40_PAC1"/>
</dbReference>
<name>U2EB63_9MOLU</name>
<dbReference type="Proteomes" id="UP000005707">
    <property type="component" value="Unassembled WGS sequence"/>
</dbReference>
<evidence type="ECO:0000256" key="2">
    <source>
        <dbReference type="ARBA" id="ARBA00022737"/>
    </source>
</evidence>
<dbReference type="SUPFAM" id="SSF50978">
    <property type="entry name" value="WD40 repeat-like"/>
    <property type="match status" value="1"/>
</dbReference>
<gene>
    <name evidence="4" type="ORF">HLPCO_001930</name>
</gene>
<evidence type="ECO:0000313" key="5">
    <source>
        <dbReference type="Proteomes" id="UP000005707"/>
    </source>
</evidence>
<dbReference type="Pfam" id="PF00400">
    <property type="entry name" value="WD40"/>
    <property type="match status" value="2"/>
</dbReference>
<keyword evidence="5" id="KW-1185">Reference proteome</keyword>
<evidence type="ECO:0000256" key="1">
    <source>
        <dbReference type="ARBA" id="ARBA00022574"/>
    </source>
</evidence>
<dbReference type="PROSITE" id="PS50294">
    <property type="entry name" value="WD_REPEATS_REGION"/>
    <property type="match status" value="1"/>
</dbReference>
<dbReference type="InParanoid" id="U2EB63"/>
<dbReference type="OrthoDB" id="462017at2"/>
<dbReference type="InterPro" id="IPR001680">
    <property type="entry name" value="WD40_rpt"/>
</dbReference>
<dbReference type="EMBL" id="AFNU02000006">
    <property type="protein sequence ID" value="ERJ12016.1"/>
    <property type="molecule type" value="Genomic_DNA"/>
</dbReference>
<dbReference type="PANTHER" id="PTHR22847:SF637">
    <property type="entry name" value="WD REPEAT DOMAIN 5B"/>
    <property type="match status" value="1"/>
</dbReference>
<dbReference type="InterPro" id="IPR036322">
    <property type="entry name" value="WD40_repeat_dom_sf"/>
</dbReference>